<evidence type="ECO:0000313" key="3">
    <source>
        <dbReference type="Proteomes" id="UP000800082"/>
    </source>
</evidence>
<keyword evidence="1" id="KW-0812">Transmembrane</keyword>
<dbReference type="Proteomes" id="UP000800082">
    <property type="component" value="Unassembled WGS sequence"/>
</dbReference>
<dbReference type="RefSeq" id="XP_033443784.1">
    <property type="nucleotide sequence ID" value="XM_033594186.1"/>
</dbReference>
<protein>
    <submittedName>
        <fullName evidence="2">Uncharacterized protein</fullName>
    </submittedName>
</protein>
<proteinExistence type="predicted"/>
<feature type="transmembrane region" description="Helical" evidence="1">
    <location>
        <begin position="27"/>
        <end position="45"/>
    </location>
</feature>
<keyword evidence="1" id="KW-1133">Transmembrane helix</keyword>
<reference evidence="2" key="1">
    <citation type="journal article" date="2020" name="Stud. Mycol.">
        <title>101 Dothideomycetes genomes: a test case for predicting lifestyles and emergence of pathogens.</title>
        <authorList>
            <person name="Haridas S."/>
            <person name="Albert R."/>
            <person name="Binder M."/>
            <person name="Bloem J."/>
            <person name="Labutti K."/>
            <person name="Salamov A."/>
            <person name="Andreopoulos B."/>
            <person name="Baker S."/>
            <person name="Barry K."/>
            <person name="Bills G."/>
            <person name="Bluhm B."/>
            <person name="Cannon C."/>
            <person name="Castanera R."/>
            <person name="Culley D."/>
            <person name="Daum C."/>
            <person name="Ezra D."/>
            <person name="Gonzalez J."/>
            <person name="Henrissat B."/>
            <person name="Kuo A."/>
            <person name="Liang C."/>
            <person name="Lipzen A."/>
            <person name="Lutzoni F."/>
            <person name="Magnuson J."/>
            <person name="Mondo S."/>
            <person name="Nolan M."/>
            <person name="Ohm R."/>
            <person name="Pangilinan J."/>
            <person name="Park H.-J."/>
            <person name="Ramirez L."/>
            <person name="Alfaro M."/>
            <person name="Sun H."/>
            <person name="Tritt A."/>
            <person name="Yoshinaga Y."/>
            <person name="Zwiers L.-H."/>
            <person name="Turgeon B."/>
            <person name="Goodwin S."/>
            <person name="Spatafora J."/>
            <person name="Crous P."/>
            <person name="Grigoriev I."/>
        </authorList>
    </citation>
    <scope>NUCLEOTIDE SEQUENCE</scope>
    <source>
        <strain evidence="2">CBS 183.55</strain>
    </source>
</reference>
<name>A0A6A5R5V7_9PLEO</name>
<dbReference type="AlphaFoldDB" id="A0A6A5R5V7"/>
<dbReference type="EMBL" id="ML979004">
    <property type="protein sequence ID" value="KAF1923531.1"/>
    <property type="molecule type" value="Genomic_DNA"/>
</dbReference>
<evidence type="ECO:0000313" key="2">
    <source>
        <dbReference type="EMBL" id="KAF1923531.1"/>
    </source>
</evidence>
<keyword evidence="1" id="KW-0472">Membrane</keyword>
<accession>A0A6A5R5V7</accession>
<keyword evidence="3" id="KW-1185">Reference proteome</keyword>
<organism evidence="2 3">
    <name type="scientific">Didymella exigua CBS 183.55</name>
    <dbReference type="NCBI Taxonomy" id="1150837"/>
    <lineage>
        <taxon>Eukaryota</taxon>
        <taxon>Fungi</taxon>
        <taxon>Dikarya</taxon>
        <taxon>Ascomycota</taxon>
        <taxon>Pezizomycotina</taxon>
        <taxon>Dothideomycetes</taxon>
        <taxon>Pleosporomycetidae</taxon>
        <taxon>Pleosporales</taxon>
        <taxon>Pleosporineae</taxon>
        <taxon>Didymellaceae</taxon>
        <taxon>Didymella</taxon>
    </lineage>
</organism>
<evidence type="ECO:0000256" key="1">
    <source>
        <dbReference type="SAM" id="Phobius"/>
    </source>
</evidence>
<sequence>MMASVSMQSLEVVVRQRRLLLFRLRKYVGLSALAYIILMELHQSFPVSSTKV</sequence>
<dbReference type="GeneID" id="54351854"/>
<gene>
    <name evidence="2" type="ORF">M421DRAFT_425755</name>
</gene>